<dbReference type="SUPFAM" id="SSF63411">
    <property type="entry name" value="LuxS/MPP-like metallohydrolase"/>
    <property type="match status" value="4"/>
</dbReference>
<dbReference type="FunFam" id="3.30.830.10:FF:000012">
    <property type="entry name" value="Protease 3"/>
    <property type="match status" value="1"/>
</dbReference>
<evidence type="ECO:0000259" key="12">
    <source>
        <dbReference type="Pfam" id="PF16187"/>
    </source>
</evidence>
<evidence type="ECO:0000256" key="8">
    <source>
        <dbReference type="RuleBase" id="RU004447"/>
    </source>
</evidence>
<dbReference type="PANTHER" id="PTHR43690">
    <property type="entry name" value="NARDILYSIN"/>
    <property type="match status" value="1"/>
</dbReference>
<dbReference type="InterPro" id="IPR050626">
    <property type="entry name" value="Peptidase_M16"/>
</dbReference>
<comment type="cofactor">
    <cofactor evidence="1">
        <name>Zn(2+)</name>
        <dbReference type="ChEBI" id="CHEBI:29105"/>
    </cofactor>
</comment>
<keyword evidence="7" id="KW-0482">Metalloprotease</keyword>
<comment type="similarity">
    <text evidence="2 8">Belongs to the peptidase M16 family.</text>
</comment>
<dbReference type="GO" id="GO:0005829">
    <property type="term" value="C:cytosol"/>
    <property type="evidence" value="ECO:0007669"/>
    <property type="project" value="TreeGrafter"/>
</dbReference>
<dbReference type="InterPro" id="IPR007863">
    <property type="entry name" value="Peptidase_M16_C"/>
</dbReference>
<proteinExistence type="inferred from homology"/>
<name>A0A1D2VI35_9ASCO</name>
<dbReference type="Pfam" id="PF05193">
    <property type="entry name" value="Peptidase_M16_C"/>
    <property type="match status" value="1"/>
</dbReference>
<feature type="domain" description="Peptidase M16 C-terminal" evidence="11">
    <location>
        <begin position="198"/>
        <end position="390"/>
    </location>
</feature>
<dbReference type="FunCoup" id="A0A1D2VI35">
    <property type="interactions" value="1031"/>
</dbReference>
<dbReference type="OrthoDB" id="952271at2759"/>
<evidence type="ECO:0000256" key="2">
    <source>
        <dbReference type="ARBA" id="ARBA00007261"/>
    </source>
</evidence>
<dbReference type="InterPro" id="IPR011249">
    <property type="entry name" value="Metalloenz_LuxS/M16"/>
</dbReference>
<dbReference type="GO" id="GO:0043171">
    <property type="term" value="P:peptide catabolic process"/>
    <property type="evidence" value="ECO:0007669"/>
    <property type="project" value="TreeGrafter"/>
</dbReference>
<dbReference type="EMBL" id="KV454480">
    <property type="protein sequence ID" value="ODV61137.1"/>
    <property type="molecule type" value="Genomic_DNA"/>
</dbReference>
<dbReference type="InterPro" id="IPR032632">
    <property type="entry name" value="Peptidase_M16_M"/>
</dbReference>
<keyword evidence="15" id="KW-1185">Reference proteome</keyword>
<accession>A0A1D2VI35</accession>
<feature type="domain" description="Peptidase M16 middle/third" evidence="12">
    <location>
        <begin position="598"/>
        <end position="763"/>
    </location>
</feature>
<protein>
    <recommendedName>
        <fullName evidence="16">LuxS/MPP-like metallohydrolase</fullName>
    </recommendedName>
</protein>
<evidence type="ECO:0000259" key="13">
    <source>
        <dbReference type="Pfam" id="PF22456"/>
    </source>
</evidence>
<feature type="domain" description="Peptidase M16 middle/third" evidence="12">
    <location>
        <begin position="405"/>
        <end position="534"/>
    </location>
</feature>
<feature type="compositionally biased region" description="Low complexity" evidence="9">
    <location>
        <begin position="533"/>
        <end position="547"/>
    </location>
</feature>
<dbReference type="InterPro" id="IPR011765">
    <property type="entry name" value="Pept_M16_N"/>
</dbReference>
<evidence type="ECO:0000256" key="3">
    <source>
        <dbReference type="ARBA" id="ARBA00022670"/>
    </source>
</evidence>
<evidence type="ECO:0000256" key="5">
    <source>
        <dbReference type="ARBA" id="ARBA00022801"/>
    </source>
</evidence>
<dbReference type="RefSeq" id="XP_020047444.1">
    <property type="nucleotide sequence ID" value="XM_020193241.1"/>
</dbReference>
<feature type="domain" description="Peptidase M16 N-terminal" evidence="10">
    <location>
        <begin position="35"/>
        <end position="171"/>
    </location>
</feature>
<dbReference type="Proteomes" id="UP000095038">
    <property type="component" value="Unassembled WGS sequence"/>
</dbReference>
<keyword evidence="3" id="KW-0645">Protease</keyword>
<evidence type="ECO:0000313" key="14">
    <source>
        <dbReference type="EMBL" id="ODV61137.1"/>
    </source>
</evidence>
<feature type="region of interest" description="Disordered" evidence="9">
    <location>
        <begin position="533"/>
        <end position="561"/>
    </location>
</feature>
<evidence type="ECO:0000259" key="10">
    <source>
        <dbReference type="Pfam" id="PF00675"/>
    </source>
</evidence>
<keyword evidence="4" id="KW-0479">Metal-binding</keyword>
<dbReference type="InterPro" id="IPR054734">
    <property type="entry name" value="PqqF-like_C_4"/>
</dbReference>
<evidence type="ECO:0000256" key="4">
    <source>
        <dbReference type="ARBA" id="ARBA00022723"/>
    </source>
</evidence>
<evidence type="ECO:0008006" key="16">
    <source>
        <dbReference type="Google" id="ProtNLM"/>
    </source>
</evidence>
<keyword evidence="5" id="KW-0378">Hydrolase</keyword>
<keyword evidence="6" id="KW-0862">Zinc</keyword>
<dbReference type="GeneID" id="30966877"/>
<evidence type="ECO:0000256" key="9">
    <source>
        <dbReference type="SAM" id="MobiDB-lite"/>
    </source>
</evidence>
<dbReference type="Gene3D" id="3.30.830.10">
    <property type="entry name" value="Metalloenzyme, LuxS/M16 peptidase-like"/>
    <property type="match status" value="4"/>
</dbReference>
<dbReference type="AlphaFoldDB" id="A0A1D2VI35"/>
<dbReference type="STRING" id="1344418.A0A1D2VI35"/>
<evidence type="ECO:0000256" key="6">
    <source>
        <dbReference type="ARBA" id="ARBA00022833"/>
    </source>
</evidence>
<dbReference type="GO" id="GO:0005739">
    <property type="term" value="C:mitochondrion"/>
    <property type="evidence" value="ECO:0007669"/>
    <property type="project" value="TreeGrafter"/>
</dbReference>
<dbReference type="Pfam" id="PF22456">
    <property type="entry name" value="PqqF-like_C_4"/>
    <property type="match status" value="1"/>
</dbReference>
<evidence type="ECO:0000313" key="15">
    <source>
        <dbReference type="Proteomes" id="UP000095038"/>
    </source>
</evidence>
<dbReference type="PROSITE" id="PS00143">
    <property type="entry name" value="INSULINASE"/>
    <property type="match status" value="1"/>
</dbReference>
<dbReference type="GO" id="GO:0004222">
    <property type="term" value="F:metalloendopeptidase activity"/>
    <property type="evidence" value="ECO:0007669"/>
    <property type="project" value="InterPro"/>
</dbReference>
<evidence type="ECO:0000256" key="1">
    <source>
        <dbReference type="ARBA" id="ARBA00001947"/>
    </source>
</evidence>
<organism evidence="14 15">
    <name type="scientific">Ascoidea rubescens DSM 1968</name>
    <dbReference type="NCBI Taxonomy" id="1344418"/>
    <lineage>
        <taxon>Eukaryota</taxon>
        <taxon>Fungi</taxon>
        <taxon>Dikarya</taxon>
        <taxon>Ascomycota</taxon>
        <taxon>Saccharomycotina</taxon>
        <taxon>Saccharomycetes</taxon>
        <taxon>Ascoideaceae</taxon>
        <taxon>Ascoidea</taxon>
    </lineage>
</organism>
<reference evidence="15" key="1">
    <citation type="submission" date="2016-05" db="EMBL/GenBank/DDBJ databases">
        <title>Comparative genomics of biotechnologically important yeasts.</title>
        <authorList>
            <consortium name="DOE Joint Genome Institute"/>
            <person name="Riley R."/>
            <person name="Haridas S."/>
            <person name="Wolfe K.H."/>
            <person name="Lopes M.R."/>
            <person name="Hittinger C.T."/>
            <person name="Goker M."/>
            <person name="Salamov A."/>
            <person name="Wisecaver J."/>
            <person name="Long T.M."/>
            <person name="Aerts A.L."/>
            <person name="Barry K."/>
            <person name="Choi C."/>
            <person name="Clum A."/>
            <person name="Coughlan A.Y."/>
            <person name="Deshpande S."/>
            <person name="Douglass A.P."/>
            <person name="Hanson S.J."/>
            <person name="Klenk H.-P."/>
            <person name="Labutti K."/>
            <person name="Lapidus A."/>
            <person name="Lindquist E."/>
            <person name="Lipzen A."/>
            <person name="Meier-Kolthoff J.P."/>
            <person name="Ohm R.A."/>
            <person name="Otillar R.P."/>
            <person name="Pangilinan J."/>
            <person name="Peng Y."/>
            <person name="Rokas A."/>
            <person name="Rosa C.A."/>
            <person name="Scheuner C."/>
            <person name="Sibirny A.A."/>
            <person name="Slot J.C."/>
            <person name="Stielow J.B."/>
            <person name="Sun H."/>
            <person name="Kurtzman C.P."/>
            <person name="Blackwell M."/>
            <person name="Grigoriev I.V."/>
            <person name="Jeffries T.W."/>
        </authorList>
    </citation>
    <scope>NUCLEOTIDE SEQUENCE [LARGE SCALE GENOMIC DNA]</scope>
    <source>
        <strain evidence="15">DSM 1968</strain>
    </source>
</reference>
<dbReference type="InterPro" id="IPR001431">
    <property type="entry name" value="Pept_M16_Zn_BS"/>
</dbReference>
<dbReference type="Pfam" id="PF00675">
    <property type="entry name" value="Peptidase_M16"/>
    <property type="match status" value="1"/>
</dbReference>
<gene>
    <name evidence="14" type="ORF">ASCRUDRAFT_75856</name>
</gene>
<dbReference type="Pfam" id="PF16187">
    <property type="entry name" value="Peptidase_M16_M"/>
    <property type="match status" value="2"/>
</dbReference>
<feature type="domain" description="Coenzyme PQQ synthesis protein F-like C-terminal lobe" evidence="13">
    <location>
        <begin position="929"/>
        <end position="1013"/>
    </location>
</feature>
<sequence>MSSDPAFKTISTAFETPLNDDRSYDLIELSNKLQVLFIHDPLSYKSAASLDVNVGSFNDPPDLNGLAHFCEHLLFMGTANYPDENDYQKFLSNHSGFSNAFTANYHTNYYFEIDSNHLIEALLRFSRFFIDPLFLQSCQDREIIAINNENNKNLNDDNWRYYQVYKKIINPSHPFCQFSTGNLDTLKHHPESKNINIRNELIKWYDSHYSSDIMKLTILSNLNFNKSLNDAEHDANDDKILKYKIVNFFNQIQNKNLTKDPTIFFYNSISIKSDLNHLKLIKFKPVLKNKSLQLKFHLPISYHDFYKYNPILLISNLIGHETKGSLFYYLKFIKKYILALTTSTDFISNNNLLFLINISLTDSGFENYQKLILYIFQYLKYLKSLSNDQIFEKFDELSQISQFNFKFKEKLNSNFKTVSSLATSLQSLKYFDSKNLLNYHFPFVKTYNFELISKILNDYLVPDNILIFLSNYQFDKKIDVPLVEPYYKSNYSIHDINPTLLNDLHNCQLNENFHLPIENPLIPAHFNLISDNNNNNNDSSLPSSSPPANTDSDENYVNNDLSCHNNINDANNISITNGNLDTSPLLSVETTSTTDKLNSSKLEDPILYKNNDYIRIWFKDDKLFNQPKGFISINFQIPHLNDSPVNQIYSQFLKKLLKFELNDISYFGELISINIELNVLSNGLLLQISGFNDRFDRLLEILFENLIGFQNDSSVNNQSNFEFIKDDIIKELKNSQLNSPYYQIGNYSSNLLCENDWTINEKLIFFENNENSKESAITNGDIKGGNNVNFDSNDKIKQKNYLTFDKFQNFLSGLFTQCYLEVYIHGNFTIDNVKTVENTINKQFFNKINWKTFIPNQLNYPRNYLLPEGSHYRYNIDLIDKSDVNSCIEYNFQIGDACDMVHDLQNPTDYDYSLDDDFSPRKKLVLIELLHEIFPEPTFDQLRTKEQLGYVVFSLIRRIRNYVGYRFIIQSDKESSYLETRINSFLTEKLKEIILNLTDEQFKLKVQSLKTEYRNILLFKNMRDEFSYYLNKIYTKFYNFNLIEKKFKLVDEINKEDLVNFFKKYFLDENTSTRLIIYLKTTNEEIIRTHNQNKDQIDQNLITKCKEIKSKFAAQSEFLMSKTSSPVSPLKKIP</sequence>
<evidence type="ECO:0000256" key="7">
    <source>
        <dbReference type="ARBA" id="ARBA00023049"/>
    </source>
</evidence>
<dbReference type="InParanoid" id="A0A1D2VI35"/>
<dbReference type="GO" id="GO:0051603">
    <property type="term" value="P:proteolysis involved in protein catabolic process"/>
    <property type="evidence" value="ECO:0007669"/>
    <property type="project" value="TreeGrafter"/>
</dbReference>
<evidence type="ECO:0000259" key="11">
    <source>
        <dbReference type="Pfam" id="PF05193"/>
    </source>
</evidence>
<dbReference type="PANTHER" id="PTHR43690:SF18">
    <property type="entry name" value="INSULIN-DEGRADING ENZYME-RELATED"/>
    <property type="match status" value="1"/>
</dbReference>
<dbReference type="GO" id="GO:0046872">
    <property type="term" value="F:metal ion binding"/>
    <property type="evidence" value="ECO:0007669"/>
    <property type="project" value="UniProtKB-KW"/>
</dbReference>